<keyword evidence="6" id="KW-1185">Reference proteome</keyword>
<dbReference type="InterPro" id="IPR007657">
    <property type="entry name" value="Glycosyltransferase_61"/>
</dbReference>
<comment type="caution">
    <text evidence="5">The sequence shown here is derived from an EMBL/GenBank/DDBJ whole genome shotgun (WGS) entry which is preliminary data.</text>
</comment>
<evidence type="ECO:0000313" key="5">
    <source>
        <dbReference type="EMBL" id="MFC6788571.1"/>
    </source>
</evidence>
<protein>
    <submittedName>
        <fullName evidence="5">Glycosyltransferase family 61 protein</fullName>
    </submittedName>
</protein>
<gene>
    <name evidence="5" type="ORF">ACFQE0_02370</name>
</gene>
<accession>A0ABW2BEM3</accession>
<dbReference type="Pfam" id="PF04577">
    <property type="entry name" value="Glyco_transf_61"/>
    <property type="match status" value="1"/>
</dbReference>
<evidence type="ECO:0000259" key="4">
    <source>
        <dbReference type="Pfam" id="PF04577"/>
    </source>
</evidence>
<feature type="domain" description="Glycosyltransferase 61 catalytic" evidence="4">
    <location>
        <begin position="172"/>
        <end position="364"/>
    </location>
</feature>
<evidence type="ECO:0000313" key="6">
    <source>
        <dbReference type="Proteomes" id="UP001596292"/>
    </source>
</evidence>
<dbReference type="InterPro" id="IPR049625">
    <property type="entry name" value="Glyco_transf_61_cat"/>
</dbReference>
<proteinExistence type="predicted"/>
<dbReference type="RefSeq" id="WP_378966727.1">
    <property type="nucleotide sequence ID" value="NZ_JBHSWN010000001.1"/>
</dbReference>
<sequence>MARQVAAASALLPAGIDPDCLVFSCAEAVPQAGITFAGADDLYASMRGRVCGRTRAVTTLFPAYAYRRPAPKRLTGPDPAGIEAVARWYGELDDTYRGGFPATLLCETRDVRLGGNVVHYREGGSLRILYETHRLSDAGMIEAIGLDRDRVDEHFGDEGVYFLLGSVGSFNYGHWLVDDLPRLEGFFAIRRLHPGREITILLPGYDPQMDEVRRRMIALTLGRDTRWRAVFYDRSQVYALPHLYFATPCSQEPFGASPQAVAAVRRRLLGRTRFARAEMALRTMGAPERGRRLFVDRAGSRGRTLVNRPEVVAALERRGFEVIDPEQFSPRQQIVRFARARVVVGLAGAAMTNTIFCPPGAKILTVVPDSGWSDPFFWNLASVCGQPYSALFGRWSEREDVAARRDFSVAVPDLEAALDAL</sequence>
<evidence type="ECO:0000256" key="3">
    <source>
        <dbReference type="ARBA" id="ARBA00023180"/>
    </source>
</evidence>
<name>A0ABW2BEM3_9HYPH</name>
<keyword evidence="1" id="KW-0328">Glycosyltransferase</keyword>
<evidence type="ECO:0000256" key="1">
    <source>
        <dbReference type="ARBA" id="ARBA00022676"/>
    </source>
</evidence>
<evidence type="ECO:0000256" key="2">
    <source>
        <dbReference type="ARBA" id="ARBA00022679"/>
    </source>
</evidence>
<keyword evidence="3" id="KW-0325">Glycoprotein</keyword>
<keyword evidence="2" id="KW-0808">Transferase</keyword>
<dbReference type="Proteomes" id="UP001596292">
    <property type="component" value="Unassembled WGS sequence"/>
</dbReference>
<reference evidence="6" key="1">
    <citation type="journal article" date="2019" name="Int. J. Syst. Evol. Microbiol.">
        <title>The Global Catalogue of Microorganisms (GCM) 10K type strain sequencing project: providing services to taxonomists for standard genome sequencing and annotation.</title>
        <authorList>
            <consortium name="The Broad Institute Genomics Platform"/>
            <consortium name="The Broad Institute Genome Sequencing Center for Infectious Disease"/>
            <person name="Wu L."/>
            <person name="Ma J."/>
        </authorList>
    </citation>
    <scope>NUCLEOTIDE SEQUENCE [LARGE SCALE GENOMIC DNA]</scope>
    <source>
        <strain evidence="6">CCUG 48316</strain>
    </source>
</reference>
<dbReference type="PANTHER" id="PTHR20961">
    <property type="entry name" value="GLYCOSYLTRANSFERASE"/>
    <property type="match status" value="1"/>
</dbReference>
<dbReference type="EMBL" id="JBHSWN010000001">
    <property type="protein sequence ID" value="MFC6788571.1"/>
    <property type="molecule type" value="Genomic_DNA"/>
</dbReference>
<organism evidence="5 6">
    <name type="scientific">Methylobacterium komagatae</name>
    <dbReference type="NCBI Taxonomy" id="374425"/>
    <lineage>
        <taxon>Bacteria</taxon>
        <taxon>Pseudomonadati</taxon>
        <taxon>Pseudomonadota</taxon>
        <taxon>Alphaproteobacteria</taxon>
        <taxon>Hyphomicrobiales</taxon>
        <taxon>Methylobacteriaceae</taxon>
        <taxon>Methylobacterium</taxon>
    </lineage>
</organism>